<dbReference type="Proteomes" id="UP000831701">
    <property type="component" value="Chromosome 5"/>
</dbReference>
<dbReference type="EMBL" id="CM041535">
    <property type="protein sequence ID" value="KAI3372632.1"/>
    <property type="molecule type" value="Genomic_DNA"/>
</dbReference>
<organism evidence="1 2">
    <name type="scientific">Scortum barcoo</name>
    <name type="common">barcoo grunter</name>
    <dbReference type="NCBI Taxonomy" id="214431"/>
    <lineage>
        <taxon>Eukaryota</taxon>
        <taxon>Metazoa</taxon>
        <taxon>Chordata</taxon>
        <taxon>Craniata</taxon>
        <taxon>Vertebrata</taxon>
        <taxon>Euteleostomi</taxon>
        <taxon>Actinopterygii</taxon>
        <taxon>Neopterygii</taxon>
        <taxon>Teleostei</taxon>
        <taxon>Neoteleostei</taxon>
        <taxon>Acanthomorphata</taxon>
        <taxon>Eupercaria</taxon>
        <taxon>Centrarchiformes</taxon>
        <taxon>Terapontoidei</taxon>
        <taxon>Terapontidae</taxon>
        <taxon>Scortum</taxon>
    </lineage>
</organism>
<comment type="caution">
    <text evidence="1">The sequence shown here is derived from an EMBL/GenBank/DDBJ whole genome shotgun (WGS) entry which is preliminary data.</text>
</comment>
<evidence type="ECO:0000313" key="2">
    <source>
        <dbReference type="Proteomes" id="UP000831701"/>
    </source>
</evidence>
<reference evidence="1" key="1">
    <citation type="submission" date="2022-04" db="EMBL/GenBank/DDBJ databases">
        <title>Jade perch genome.</title>
        <authorList>
            <person name="Chao B."/>
        </authorList>
    </citation>
    <scope>NUCLEOTIDE SEQUENCE</scope>
    <source>
        <strain evidence="1">CB-2022</strain>
    </source>
</reference>
<sequence>MSAINKSAEDGGSSSSKVINIVFIILLLDLLGFTLILPLLPSILDHYAQTEDVVYQSLQTVVDWFREAVGIPMEKKYNSVLFGGLIGSLFSLLQFLSSPITGALSDHHGRRPLLILTTLGLMSSYAVWAVSRSFSMFLLFRVIGGICKGNVSLCTAIVADLPCPKARNRGMAMIGIAFSLGFTVGPLMGAYFAVSSKTTGNVFYQTPALLALAFSAADLLFIWLAVPETLTRDVKASSSGFGDSRDLLSPLSLFHFSAVTRAKDPPSKQRMQKLQVLGLVYFCYLFLFSGLEFTLSFLTHQRFHFTSMQQGKMFFFTGVIMALIQGGYTRRIKPGHHIKAVRMAIITLIPAFILIGLSWNITMLYIGLALYSFAAAVVVPCLSTLVSDHGSASQKGTVMGILRSLGALARALGPVVSSSSKEYTWQNRSGPIPKQNPSNTDRVTARKEKDVFRSHGYSSSRRVKETGDGFLHRDSPSRDPQGKTLKSSSDSPAQDRSMGKSSLDAQKKGSFRGVRSAPNSAGRSKPAQTYPVPFEVKMTDFPELAGVSMGKAVPPLVQRECWGPTPPSTNPQTQTSTFSWKSARRGSPAQPYPQQTATNAMPDSSAASLGQPVVTSWAIVASQPPKKPVAKEETISSNHMQNRAPPPSRLQILDPPSSASGAEEVVVNGVCRTPIDDAGQRQGGCGRTERALADRFDPGDMEGPINLGASFFDSTRRGRSRVDSHTLWLTHGPPESLLHHASGSLNPRVAGETGTVDPLEDVGLQGRRNEESILGISTGPRLTSPPVGRSTPEKATWTSPTNSATLPTPACRPGVLGCQCHNAFQPKEEMAAQQEDGAPGKKKRKKKKKKAKGVDEDAEAESEGPAIYQEPPKFEDEEEFPGLTLALTGNNRLMTSSNTAKLCNEENQREGVQQQSTDQTKDKSPAAKTQPTDTIKKGQKAEKASGKKSKVPVQLDIGNMLAALEKKQQSQKSKQDAKPVILSVGGGLPVVQKQASVQKKPPWQQDKIAHNPLDSTSPLVKKGKQREVPKAKKPTPLKKAGALTLGSNTNALEERKQRRLLEERGLLSENELRPANDAAEEEQCDRNATDKIGSPTEELDDQSEVIDTNQMVKDSDEETDKNETVGQETTLPVPCPASRPKIHSRKFRDYCNQMLSKDVDECVMTLLKELVRFQDRLYQKDPMKARMKRRIVMGLREVLKHLKLRKVKCVVISPNCERIQSKGGLDEALYTIIDTCREQGVPFVFALSRKALGRCVNKAVPVSLVGIFNYDGAQDFYHKMIELSSEARRAYEVMVSSLEVEQVVNTEEKVQISGLAEEAKPCPDTTQPEEPEYIKIWKKMLEKDSNHKFLNFEEQLSSMRLDGECTENKDEDEKS</sequence>
<proteinExistence type="predicted"/>
<name>A0ACB8WXT4_9TELE</name>
<accession>A0ACB8WXT4</accession>
<gene>
    <name evidence="1" type="ORF">L3Q82_023102</name>
</gene>
<keyword evidence="2" id="KW-1185">Reference proteome</keyword>
<protein>
    <submittedName>
        <fullName evidence="1">Uncharacterized protein</fullName>
    </submittedName>
</protein>
<evidence type="ECO:0000313" key="1">
    <source>
        <dbReference type="EMBL" id="KAI3372632.1"/>
    </source>
</evidence>